<dbReference type="GO" id="GO:0005886">
    <property type="term" value="C:plasma membrane"/>
    <property type="evidence" value="ECO:0007669"/>
    <property type="project" value="UniProtKB-SubCell"/>
</dbReference>
<evidence type="ECO:0000256" key="5">
    <source>
        <dbReference type="ARBA" id="ARBA00023136"/>
    </source>
</evidence>
<sequence>MSRPPSPAFPAPTVPDWGDPWRHPIYYLGVTPRRVYAYCLDLVVVGLLWLVVFIGCVILGALSLGLLMPVLGVVLALVPIAYHTLTIGGPRSATFGMRIAGLRVMSIAPGAEANGGRPSLGQALVQTVAFYASLAMTGSLILLVALFNPRRRTVHDFLAATVVVNDPAQWDGSSRQSEV</sequence>
<evidence type="ECO:0000256" key="6">
    <source>
        <dbReference type="SAM" id="Phobius"/>
    </source>
</evidence>
<feature type="domain" description="RDD" evidence="7">
    <location>
        <begin position="33"/>
        <end position="159"/>
    </location>
</feature>
<evidence type="ECO:0000256" key="2">
    <source>
        <dbReference type="ARBA" id="ARBA00022475"/>
    </source>
</evidence>
<evidence type="ECO:0000256" key="1">
    <source>
        <dbReference type="ARBA" id="ARBA00004651"/>
    </source>
</evidence>
<comment type="subcellular location">
    <subcellularLocation>
        <location evidence="1">Cell membrane</location>
        <topology evidence="1">Multi-pass membrane protein</topology>
    </subcellularLocation>
</comment>
<dbReference type="PANTHER" id="PTHR36115">
    <property type="entry name" value="PROLINE-RICH ANTIGEN HOMOLOG-RELATED"/>
    <property type="match status" value="1"/>
</dbReference>
<dbReference type="PANTHER" id="PTHR36115:SF4">
    <property type="entry name" value="MEMBRANE PROTEIN"/>
    <property type="match status" value="1"/>
</dbReference>
<feature type="transmembrane region" description="Helical" evidence="6">
    <location>
        <begin position="128"/>
        <end position="147"/>
    </location>
</feature>
<dbReference type="RefSeq" id="WP_083386556.1">
    <property type="nucleotide sequence ID" value="NZ_FNWO01000001.1"/>
</dbReference>
<dbReference type="OrthoDB" id="7270324at2"/>
<keyword evidence="3 6" id="KW-0812">Transmembrane</keyword>
<reference evidence="9" key="1">
    <citation type="submission" date="2016-10" db="EMBL/GenBank/DDBJ databases">
        <authorList>
            <person name="Varghese N."/>
            <person name="Submissions S."/>
        </authorList>
    </citation>
    <scope>NUCLEOTIDE SEQUENCE [LARGE SCALE GENOMIC DNA]</scope>
    <source>
        <strain evidence="9">DSM 13234</strain>
    </source>
</reference>
<dbReference type="EMBL" id="FNWO01000001">
    <property type="protein sequence ID" value="SEH25037.1"/>
    <property type="molecule type" value="Genomic_DNA"/>
</dbReference>
<keyword evidence="2" id="KW-1003">Cell membrane</keyword>
<dbReference type="AlphaFoldDB" id="A0A1H6GNR2"/>
<evidence type="ECO:0000259" key="7">
    <source>
        <dbReference type="Pfam" id="PF06271"/>
    </source>
</evidence>
<evidence type="ECO:0000256" key="3">
    <source>
        <dbReference type="ARBA" id="ARBA00022692"/>
    </source>
</evidence>
<dbReference type="Proteomes" id="UP000182983">
    <property type="component" value="Unassembled WGS sequence"/>
</dbReference>
<protein>
    <submittedName>
        <fullName evidence="8">Uncharacterized membrane protein YckC, RDD family</fullName>
    </submittedName>
</protein>
<dbReference type="InterPro" id="IPR010432">
    <property type="entry name" value="RDD"/>
</dbReference>
<keyword evidence="4 6" id="KW-1133">Transmembrane helix</keyword>
<dbReference type="Pfam" id="PF06271">
    <property type="entry name" value="RDD"/>
    <property type="match status" value="1"/>
</dbReference>
<organism evidence="8 9">
    <name type="scientific">Magnetospirillum fulvum</name>
    <name type="common">Rhodospirillum fulvum</name>
    <dbReference type="NCBI Taxonomy" id="1082"/>
    <lineage>
        <taxon>Bacteria</taxon>
        <taxon>Pseudomonadati</taxon>
        <taxon>Pseudomonadota</taxon>
        <taxon>Alphaproteobacteria</taxon>
        <taxon>Rhodospirillales</taxon>
        <taxon>Rhodospirillaceae</taxon>
        <taxon>Magnetospirillum</taxon>
    </lineage>
</organism>
<proteinExistence type="predicted"/>
<gene>
    <name evidence="8" type="ORF">SAMN04244559_00118</name>
</gene>
<evidence type="ECO:0000313" key="9">
    <source>
        <dbReference type="Proteomes" id="UP000182983"/>
    </source>
</evidence>
<name>A0A1H6GNR2_MAGFU</name>
<keyword evidence="5 6" id="KW-0472">Membrane</keyword>
<feature type="transmembrane region" description="Helical" evidence="6">
    <location>
        <begin position="66"/>
        <end position="85"/>
    </location>
</feature>
<keyword evidence="9" id="KW-1185">Reference proteome</keyword>
<dbReference type="InterPro" id="IPR051791">
    <property type="entry name" value="Pra-immunoreactive"/>
</dbReference>
<evidence type="ECO:0000256" key="4">
    <source>
        <dbReference type="ARBA" id="ARBA00022989"/>
    </source>
</evidence>
<evidence type="ECO:0000313" key="8">
    <source>
        <dbReference type="EMBL" id="SEH25037.1"/>
    </source>
</evidence>
<feature type="transmembrane region" description="Helical" evidence="6">
    <location>
        <begin position="35"/>
        <end position="59"/>
    </location>
</feature>
<accession>A0A1H6GNR2</accession>